<dbReference type="Proteomes" id="UP000291949">
    <property type="component" value="Unassembled WGS sequence"/>
</dbReference>
<name>A0A7X9ZKR2_STACP</name>
<keyword evidence="6" id="KW-1185">Reference proteome</keyword>
<evidence type="ECO:0000259" key="1">
    <source>
        <dbReference type="PROSITE" id="PS50943"/>
    </source>
</evidence>
<evidence type="ECO:0000313" key="5">
    <source>
        <dbReference type="Proteomes" id="UP000291949"/>
    </source>
</evidence>
<dbReference type="EMBL" id="JABBMI010000091">
    <property type="protein sequence ID" value="NMK55328.1"/>
    <property type="molecule type" value="Genomic_DNA"/>
</dbReference>
<reference evidence="6 7" key="2">
    <citation type="submission" date="2020-04" db="EMBL/GenBank/DDBJ databases">
        <title>The Epidemiology and Molecular Characteristics of Linezolid-Resistant Staphylococcus capitis in Huashan Hospital, Shanghai.</title>
        <authorList>
            <person name="Ding L."/>
            <person name="Li P."/>
            <person name="Yang Y."/>
            <person name="Lin D."/>
            <person name="Xu X."/>
        </authorList>
    </citation>
    <scope>NUCLEOTIDE SEQUENCE [LARGE SCALE GENOMIC DNA]</scope>
    <source>
        <strain evidence="3 7">12-86</strain>
        <strain evidence="2 6">17-84</strain>
    </source>
</reference>
<proteinExistence type="predicted"/>
<evidence type="ECO:0000313" key="4">
    <source>
        <dbReference type="EMBL" id="TBW76056.1"/>
    </source>
</evidence>
<feature type="domain" description="HTH cro/C1-type" evidence="1">
    <location>
        <begin position="4"/>
        <end position="64"/>
    </location>
</feature>
<dbReference type="Gene3D" id="1.10.260.40">
    <property type="entry name" value="lambda repressor-like DNA-binding domains"/>
    <property type="match status" value="1"/>
</dbReference>
<comment type="caution">
    <text evidence="3">The sequence shown here is derived from an EMBL/GenBank/DDBJ whole genome shotgun (WGS) entry which is preliminary data.</text>
</comment>
<dbReference type="AlphaFoldDB" id="A0A7X9ZKR2"/>
<dbReference type="RefSeq" id="WP_002469649.1">
    <property type="nucleotide sequence ID" value="NZ_AP014956.1"/>
</dbReference>
<dbReference type="GeneID" id="93670607"/>
<organism evidence="3 7">
    <name type="scientific">Staphylococcus capitis</name>
    <dbReference type="NCBI Taxonomy" id="29388"/>
    <lineage>
        <taxon>Bacteria</taxon>
        <taxon>Bacillati</taxon>
        <taxon>Bacillota</taxon>
        <taxon>Bacilli</taxon>
        <taxon>Bacillales</taxon>
        <taxon>Staphylococcaceae</taxon>
        <taxon>Staphylococcus</taxon>
    </lineage>
</organism>
<accession>A0A7X9ZKR2</accession>
<dbReference type="EMBL" id="JABBLX010000055">
    <property type="protein sequence ID" value="NMK98657.1"/>
    <property type="molecule type" value="Genomic_DNA"/>
</dbReference>
<dbReference type="InterPro" id="IPR001387">
    <property type="entry name" value="Cro/C1-type_HTH"/>
</dbReference>
<sequence>MNNLHNIREKNNLEIKELVEDLNKKFGTKYEVHHIWEWENGKNEPKMEDALVLSKYFDVPHQEFLDSEMKKLKDSVDDVSINK</sequence>
<protein>
    <submittedName>
        <fullName evidence="3">Helix-turn-helix transcriptional regulator</fullName>
    </submittedName>
    <submittedName>
        <fullName evidence="4">XRE family transcriptional regulator</fullName>
    </submittedName>
</protein>
<evidence type="ECO:0000313" key="3">
    <source>
        <dbReference type="EMBL" id="NMK98657.1"/>
    </source>
</evidence>
<evidence type="ECO:0000313" key="6">
    <source>
        <dbReference type="Proteomes" id="UP000538955"/>
    </source>
</evidence>
<dbReference type="InterPro" id="IPR010982">
    <property type="entry name" value="Lambda_DNA-bd_dom_sf"/>
</dbReference>
<dbReference type="SUPFAM" id="SSF47413">
    <property type="entry name" value="lambda repressor-like DNA-binding domains"/>
    <property type="match status" value="1"/>
</dbReference>
<dbReference type="EMBL" id="SCHC01000003">
    <property type="protein sequence ID" value="TBW76056.1"/>
    <property type="molecule type" value="Genomic_DNA"/>
</dbReference>
<gene>
    <name evidence="4" type="ORF">EQ811_09425</name>
    <name evidence="3" type="ORF">HHM13_11375</name>
    <name evidence="2" type="ORF">HHM24_11455</name>
</gene>
<evidence type="ECO:0000313" key="2">
    <source>
        <dbReference type="EMBL" id="NMK55328.1"/>
    </source>
</evidence>
<dbReference type="Proteomes" id="UP000550736">
    <property type="component" value="Unassembled WGS sequence"/>
</dbReference>
<evidence type="ECO:0000313" key="7">
    <source>
        <dbReference type="Proteomes" id="UP000550736"/>
    </source>
</evidence>
<dbReference type="PROSITE" id="PS50943">
    <property type="entry name" value="HTH_CROC1"/>
    <property type="match status" value="1"/>
</dbReference>
<reference evidence="4 5" key="1">
    <citation type="journal article" date="2019" name="Sci. Transl. Med.">
        <title>Quorum sensing between bacterial species on the skin protects against epidermal injury in atopic dermatitis.</title>
        <authorList>
            <person name="Williams M.R."/>
        </authorList>
    </citation>
    <scope>NUCLEOTIDE SEQUENCE [LARGE SCALE GENOMIC DNA]</scope>
    <source>
        <strain evidence="4 5">H8</strain>
    </source>
</reference>
<dbReference type="CDD" id="cd00093">
    <property type="entry name" value="HTH_XRE"/>
    <property type="match status" value="1"/>
</dbReference>
<dbReference type="Proteomes" id="UP000538955">
    <property type="component" value="Unassembled WGS sequence"/>
</dbReference>
<dbReference type="GO" id="GO:0003677">
    <property type="term" value="F:DNA binding"/>
    <property type="evidence" value="ECO:0007669"/>
    <property type="project" value="InterPro"/>
</dbReference>